<keyword evidence="3 6" id="KW-1133">Transmembrane helix</keyword>
<name>A0A9P6PWC3_9FUNG</name>
<evidence type="ECO:0000256" key="5">
    <source>
        <dbReference type="SAM" id="MobiDB-lite"/>
    </source>
</evidence>
<evidence type="ECO:0000256" key="3">
    <source>
        <dbReference type="ARBA" id="ARBA00022989"/>
    </source>
</evidence>
<gene>
    <name evidence="8" type="ORF">BG011_005118</name>
</gene>
<proteinExistence type="predicted"/>
<keyword evidence="4 6" id="KW-0472">Membrane</keyword>
<evidence type="ECO:0000256" key="1">
    <source>
        <dbReference type="ARBA" id="ARBA00004167"/>
    </source>
</evidence>
<dbReference type="InterPro" id="IPR051694">
    <property type="entry name" value="Immunoregulatory_rcpt-like"/>
</dbReference>
<reference evidence="8" key="1">
    <citation type="journal article" date="2020" name="Fungal Divers.">
        <title>Resolving the Mortierellaceae phylogeny through synthesis of multi-gene phylogenetics and phylogenomics.</title>
        <authorList>
            <person name="Vandepol N."/>
            <person name="Liber J."/>
            <person name="Desiro A."/>
            <person name="Na H."/>
            <person name="Kennedy M."/>
            <person name="Barry K."/>
            <person name="Grigoriev I.V."/>
            <person name="Miller A.N."/>
            <person name="O'Donnell K."/>
            <person name="Stajich J.E."/>
            <person name="Bonito G."/>
        </authorList>
    </citation>
    <scope>NUCLEOTIDE SEQUENCE</scope>
    <source>
        <strain evidence="8">KOD948</strain>
    </source>
</reference>
<keyword evidence="7" id="KW-0732">Signal</keyword>
<evidence type="ECO:0000313" key="8">
    <source>
        <dbReference type="EMBL" id="KAG0255427.1"/>
    </source>
</evidence>
<dbReference type="Proteomes" id="UP000726737">
    <property type="component" value="Unassembled WGS sequence"/>
</dbReference>
<feature type="region of interest" description="Disordered" evidence="5">
    <location>
        <begin position="400"/>
        <end position="530"/>
    </location>
</feature>
<feature type="compositionally biased region" description="Polar residues" evidence="5">
    <location>
        <begin position="441"/>
        <end position="463"/>
    </location>
</feature>
<accession>A0A9P6PWC3</accession>
<evidence type="ECO:0000256" key="4">
    <source>
        <dbReference type="ARBA" id="ARBA00023136"/>
    </source>
</evidence>
<organism evidence="8 9">
    <name type="scientific">Mortierella polycephala</name>
    <dbReference type="NCBI Taxonomy" id="41804"/>
    <lineage>
        <taxon>Eukaryota</taxon>
        <taxon>Fungi</taxon>
        <taxon>Fungi incertae sedis</taxon>
        <taxon>Mucoromycota</taxon>
        <taxon>Mortierellomycotina</taxon>
        <taxon>Mortierellomycetes</taxon>
        <taxon>Mortierellales</taxon>
        <taxon>Mortierellaceae</taxon>
        <taxon>Mortierella</taxon>
    </lineage>
</organism>
<evidence type="ECO:0000313" key="9">
    <source>
        <dbReference type="Proteomes" id="UP000726737"/>
    </source>
</evidence>
<evidence type="ECO:0000256" key="7">
    <source>
        <dbReference type="SAM" id="SignalP"/>
    </source>
</evidence>
<dbReference type="PANTHER" id="PTHR15549:SF30">
    <property type="entry name" value="MID2 DOMAIN-CONTAINING PROTEIN"/>
    <property type="match status" value="1"/>
</dbReference>
<evidence type="ECO:0000256" key="6">
    <source>
        <dbReference type="SAM" id="Phobius"/>
    </source>
</evidence>
<feature type="region of interest" description="Disordered" evidence="5">
    <location>
        <begin position="26"/>
        <end position="156"/>
    </location>
</feature>
<feature type="signal peptide" evidence="7">
    <location>
        <begin position="1"/>
        <end position="26"/>
    </location>
</feature>
<feature type="compositionally biased region" description="Low complexity" evidence="5">
    <location>
        <begin position="26"/>
        <end position="141"/>
    </location>
</feature>
<feature type="compositionally biased region" description="Basic and acidic residues" evidence="5">
    <location>
        <begin position="466"/>
        <end position="477"/>
    </location>
</feature>
<comment type="subcellular location">
    <subcellularLocation>
        <location evidence="1">Membrane</location>
        <topology evidence="1">Single-pass membrane protein</topology>
    </subcellularLocation>
</comment>
<feature type="compositionally biased region" description="Polar residues" evidence="5">
    <location>
        <begin position="491"/>
        <end position="501"/>
    </location>
</feature>
<feature type="compositionally biased region" description="Polar residues" evidence="5">
    <location>
        <begin position="509"/>
        <end position="521"/>
    </location>
</feature>
<evidence type="ECO:0000256" key="2">
    <source>
        <dbReference type="ARBA" id="ARBA00022692"/>
    </source>
</evidence>
<dbReference type="OrthoDB" id="2437947at2759"/>
<dbReference type="AlphaFoldDB" id="A0A9P6PWC3"/>
<dbReference type="GO" id="GO:0016020">
    <property type="term" value="C:membrane"/>
    <property type="evidence" value="ECO:0007669"/>
    <property type="project" value="UniProtKB-SubCell"/>
</dbReference>
<dbReference type="PANTHER" id="PTHR15549">
    <property type="entry name" value="PAIRED IMMUNOGLOBULIN-LIKE TYPE 2 RECEPTOR"/>
    <property type="match status" value="1"/>
</dbReference>
<sequence>MANLIPHSISALVILALAHVPAPVLAQSTPSSSTSPPTEPAPTSATATTTDASTAEPTSETTATTATTATTTVASSAPTVDPSATTPTAVTITPTPSTTVTTTDVVPTTTTAPTTTIPTTTRSWNPTSNHSTITHTTTAAPLPTKGDNGSSSSSSTNVPVIVGTVVGIIALAVIVATSIICYRRRRRNNRDLTFDALTGMSGPSQSSKTRAGSGAIGLNSMTSGGYDEAYDYEMQSNSGYPAEPNAAYGYNNGGYDGYATSSPHQGYLASPTIFQEDHYAPMVAPFATASSMGRTRDGFDQNLPEVMYNGGMEDPTAAAVTAGYYNESDMYDQSGWHQDTRQAEGYIGPQGLRVANPGNQYHHHQNAAHAEVDYQGYASADPIPTSQYQERTMPVAMTLDTSRAGSPSKSSDHHSSNAHTLPDSPIIQSSALRGGDLFGQDSETNVGSPNSAAMEMGSSSSPKVANARDPRSIEHSRLSPTSRPSVEGGSSYANDYMSHSSVDGRDSRPTSPSNLNPNKTLRTLRPDDWS</sequence>
<comment type="caution">
    <text evidence="8">The sequence shown here is derived from an EMBL/GenBank/DDBJ whole genome shotgun (WGS) entry which is preliminary data.</text>
</comment>
<protein>
    <submittedName>
        <fullName evidence="8">Uncharacterized protein</fullName>
    </submittedName>
</protein>
<dbReference type="EMBL" id="JAAAJA010000349">
    <property type="protein sequence ID" value="KAG0255427.1"/>
    <property type="molecule type" value="Genomic_DNA"/>
</dbReference>
<dbReference type="GO" id="GO:0071944">
    <property type="term" value="C:cell periphery"/>
    <property type="evidence" value="ECO:0007669"/>
    <property type="project" value="UniProtKB-ARBA"/>
</dbReference>
<feature type="transmembrane region" description="Helical" evidence="6">
    <location>
        <begin position="160"/>
        <end position="182"/>
    </location>
</feature>
<keyword evidence="2 6" id="KW-0812">Transmembrane</keyword>
<feature type="chain" id="PRO_5040420426" evidence="7">
    <location>
        <begin position="27"/>
        <end position="530"/>
    </location>
</feature>
<keyword evidence="9" id="KW-1185">Reference proteome</keyword>